<evidence type="ECO:0000256" key="4">
    <source>
        <dbReference type="ARBA" id="ARBA00023136"/>
    </source>
</evidence>
<dbReference type="Pfam" id="PF13564">
    <property type="entry name" value="DoxX_2"/>
    <property type="match status" value="1"/>
</dbReference>
<evidence type="ECO:0000313" key="7">
    <source>
        <dbReference type="Proteomes" id="UP001344888"/>
    </source>
</evidence>
<feature type="transmembrane region" description="Helical" evidence="5">
    <location>
        <begin position="6"/>
        <end position="25"/>
    </location>
</feature>
<accession>A0AAW9NQ21</accession>
<evidence type="ECO:0000256" key="3">
    <source>
        <dbReference type="ARBA" id="ARBA00022989"/>
    </source>
</evidence>
<evidence type="ECO:0000256" key="5">
    <source>
        <dbReference type="SAM" id="Phobius"/>
    </source>
</evidence>
<gene>
    <name evidence="6" type="ORF">P9B03_14245</name>
</gene>
<comment type="subcellular location">
    <subcellularLocation>
        <location evidence="1">Membrane</location>
        <topology evidence="1">Multi-pass membrane protein</topology>
    </subcellularLocation>
</comment>
<feature type="transmembrane region" description="Helical" evidence="5">
    <location>
        <begin position="96"/>
        <end position="114"/>
    </location>
</feature>
<organism evidence="6 7">
    <name type="scientific">Metasolibacillus meyeri</name>
    <dbReference type="NCBI Taxonomy" id="1071052"/>
    <lineage>
        <taxon>Bacteria</taxon>
        <taxon>Bacillati</taxon>
        <taxon>Bacillota</taxon>
        <taxon>Bacilli</taxon>
        <taxon>Bacillales</taxon>
        <taxon>Caryophanaceae</taxon>
        <taxon>Metasolibacillus</taxon>
    </lineage>
</organism>
<reference evidence="6 7" key="1">
    <citation type="submission" date="2023-03" db="EMBL/GenBank/DDBJ databases">
        <title>Bacillus Genome Sequencing.</title>
        <authorList>
            <person name="Dunlap C."/>
        </authorList>
    </citation>
    <scope>NUCLEOTIDE SEQUENCE [LARGE SCALE GENOMIC DNA]</scope>
    <source>
        <strain evidence="6 7">B-59205</strain>
    </source>
</reference>
<keyword evidence="3 5" id="KW-1133">Transmembrane helix</keyword>
<keyword evidence="7" id="KW-1185">Reference proteome</keyword>
<dbReference type="Proteomes" id="UP001344888">
    <property type="component" value="Unassembled WGS sequence"/>
</dbReference>
<dbReference type="AlphaFoldDB" id="A0AAW9NQ21"/>
<proteinExistence type="predicted"/>
<dbReference type="RefSeq" id="WP_107840121.1">
    <property type="nucleotide sequence ID" value="NZ_JARSFG010000019.1"/>
</dbReference>
<comment type="caution">
    <text evidence="6">The sequence shown here is derived from an EMBL/GenBank/DDBJ whole genome shotgun (WGS) entry which is preliminary data.</text>
</comment>
<dbReference type="GO" id="GO:0016020">
    <property type="term" value="C:membrane"/>
    <property type="evidence" value="ECO:0007669"/>
    <property type="project" value="UniProtKB-SubCell"/>
</dbReference>
<sequence>MFIITTVVQAILIVIFLFSGVGKVYGSLMHIQNFTRLQLPQWFRVVTGITQLIGAMGLIVGYFYSQWATIAGIWLAIIMLGAIFAHIRIKDSFKQTLAAIVLFCLIIVFLLYLLPTSLLL</sequence>
<evidence type="ECO:0000313" key="6">
    <source>
        <dbReference type="EMBL" id="MEC1179657.1"/>
    </source>
</evidence>
<feature type="transmembrane region" description="Helical" evidence="5">
    <location>
        <begin position="45"/>
        <end position="64"/>
    </location>
</feature>
<evidence type="ECO:0000256" key="2">
    <source>
        <dbReference type="ARBA" id="ARBA00022692"/>
    </source>
</evidence>
<keyword evidence="2 5" id="KW-0812">Transmembrane</keyword>
<keyword evidence="4 5" id="KW-0472">Membrane</keyword>
<dbReference type="InterPro" id="IPR032808">
    <property type="entry name" value="DoxX"/>
</dbReference>
<protein>
    <submittedName>
        <fullName evidence="6">DoxX family protein</fullName>
    </submittedName>
</protein>
<dbReference type="EMBL" id="JARSFG010000019">
    <property type="protein sequence ID" value="MEC1179657.1"/>
    <property type="molecule type" value="Genomic_DNA"/>
</dbReference>
<name>A0AAW9NQ21_9BACL</name>
<feature type="transmembrane region" description="Helical" evidence="5">
    <location>
        <begin position="70"/>
        <end position="89"/>
    </location>
</feature>
<evidence type="ECO:0000256" key="1">
    <source>
        <dbReference type="ARBA" id="ARBA00004141"/>
    </source>
</evidence>